<reference evidence="2" key="1">
    <citation type="journal article" date="2023" name="Plant J.">
        <title>The genome of the king protea, Protea cynaroides.</title>
        <authorList>
            <person name="Chang J."/>
            <person name="Duong T.A."/>
            <person name="Schoeman C."/>
            <person name="Ma X."/>
            <person name="Roodt D."/>
            <person name="Barker N."/>
            <person name="Li Z."/>
            <person name="Van de Peer Y."/>
            <person name="Mizrachi E."/>
        </authorList>
    </citation>
    <scope>NUCLEOTIDE SEQUENCE</scope>
    <source>
        <tissue evidence="2">Young leaves</tissue>
    </source>
</reference>
<feature type="compositionally biased region" description="Basic and acidic residues" evidence="1">
    <location>
        <begin position="1"/>
        <end position="19"/>
    </location>
</feature>
<feature type="region of interest" description="Disordered" evidence="1">
    <location>
        <begin position="1"/>
        <end position="36"/>
    </location>
</feature>
<organism evidence="2 3">
    <name type="scientific">Protea cynaroides</name>
    <dbReference type="NCBI Taxonomy" id="273540"/>
    <lineage>
        <taxon>Eukaryota</taxon>
        <taxon>Viridiplantae</taxon>
        <taxon>Streptophyta</taxon>
        <taxon>Embryophyta</taxon>
        <taxon>Tracheophyta</taxon>
        <taxon>Spermatophyta</taxon>
        <taxon>Magnoliopsida</taxon>
        <taxon>Proteales</taxon>
        <taxon>Proteaceae</taxon>
        <taxon>Protea</taxon>
    </lineage>
</organism>
<proteinExistence type="predicted"/>
<name>A0A9Q0QUD8_9MAGN</name>
<keyword evidence="3" id="KW-1185">Reference proteome</keyword>
<dbReference type="Proteomes" id="UP001141806">
    <property type="component" value="Unassembled WGS sequence"/>
</dbReference>
<gene>
    <name evidence="2" type="ORF">NE237_005619</name>
</gene>
<evidence type="ECO:0000313" key="2">
    <source>
        <dbReference type="EMBL" id="KAJ4972445.1"/>
    </source>
</evidence>
<dbReference type="AlphaFoldDB" id="A0A9Q0QUD8"/>
<accession>A0A9Q0QUD8</accession>
<feature type="compositionally biased region" description="Polar residues" evidence="1">
    <location>
        <begin position="20"/>
        <end position="36"/>
    </location>
</feature>
<evidence type="ECO:0000256" key="1">
    <source>
        <dbReference type="SAM" id="MobiDB-lite"/>
    </source>
</evidence>
<protein>
    <submittedName>
        <fullName evidence="2">Uncharacterized protein</fullName>
    </submittedName>
</protein>
<dbReference type="EMBL" id="JAMYWD010000004">
    <property type="protein sequence ID" value="KAJ4972445.1"/>
    <property type="molecule type" value="Genomic_DNA"/>
</dbReference>
<comment type="caution">
    <text evidence="2">The sequence shown here is derived from an EMBL/GenBank/DDBJ whole genome shotgun (WGS) entry which is preliminary data.</text>
</comment>
<sequence>MEEKEANKAQHITFLEDNRQNPTSSTPPWETSNSESAVFHLTKGGERNQKSLEGFEVKILENPIPIARAGVGGKQTVAPLSPRAPVFGYRQVLERLPTAFKDLETLKVRFSAFADQFSVVEPVLDFLKTQGHLGYLNIGSCRCD</sequence>
<evidence type="ECO:0000313" key="3">
    <source>
        <dbReference type="Proteomes" id="UP001141806"/>
    </source>
</evidence>